<evidence type="ECO:0000313" key="3">
    <source>
        <dbReference type="EMBL" id="CAI3990194.1"/>
    </source>
</evidence>
<gene>
    <name evidence="3" type="ORF">C1SCF055_LOCUS17205</name>
</gene>
<keyword evidence="2" id="KW-0472">Membrane</keyword>
<dbReference type="InterPro" id="IPR035897">
    <property type="entry name" value="Toll_tir_struct_dom_sf"/>
</dbReference>
<dbReference type="EMBL" id="CAMXCT020001446">
    <property type="protein sequence ID" value="CAL1143569.1"/>
    <property type="molecule type" value="Genomic_DNA"/>
</dbReference>
<proteinExistence type="predicted"/>
<protein>
    <submittedName>
        <fullName evidence="3">Uncharacterized protein</fullName>
    </submittedName>
</protein>
<accession>A0A9P1CEA4</accession>
<dbReference type="Proteomes" id="UP001152797">
    <property type="component" value="Unassembled WGS sequence"/>
</dbReference>
<feature type="region of interest" description="Disordered" evidence="1">
    <location>
        <begin position="107"/>
        <end position="143"/>
    </location>
</feature>
<evidence type="ECO:0000313" key="4">
    <source>
        <dbReference type="EMBL" id="CAL1143569.1"/>
    </source>
</evidence>
<dbReference type="EMBL" id="CAMXCT030001446">
    <property type="protein sequence ID" value="CAL4777506.1"/>
    <property type="molecule type" value="Genomic_DNA"/>
</dbReference>
<feature type="transmembrane region" description="Helical" evidence="2">
    <location>
        <begin position="218"/>
        <end position="240"/>
    </location>
</feature>
<name>A0A9P1CEA4_9DINO</name>
<reference evidence="4" key="2">
    <citation type="submission" date="2024-04" db="EMBL/GenBank/DDBJ databases">
        <authorList>
            <person name="Chen Y."/>
            <person name="Shah S."/>
            <person name="Dougan E. K."/>
            <person name="Thang M."/>
            <person name="Chan C."/>
        </authorList>
    </citation>
    <scope>NUCLEOTIDE SEQUENCE [LARGE SCALE GENOMIC DNA]</scope>
</reference>
<feature type="transmembrane region" description="Helical" evidence="2">
    <location>
        <begin position="286"/>
        <end position="310"/>
    </location>
</feature>
<evidence type="ECO:0000256" key="2">
    <source>
        <dbReference type="SAM" id="Phobius"/>
    </source>
</evidence>
<keyword evidence="5" id="KW-1185">Reference proteome</keyword>
<evidence type="ECO:0000256" key="1">
    <source>
        <dbReference type="SAM" id="MobiDB-lite"/>
    </source>
</evidence>
<dbReference type="EMBL" id="CAMXCT010001446">
    <property type="protein sequence ID" value="CAI3990194.1"/>
    <property type="molecule type" value="Genomic_DNA"/>
</dbReference>
<evidence type="ECO:0000313" key="5">
    <source>
        <dbReference type="Proteomes" id="UP001152797"/>
    </source>
</evidence>
<dbReference type="Gene3D" id="3.40.50.10140">
    <property type="entry name" value="Toll/interleukin-1 receptor homology (TIR) domain"/>
    <property type="match status" value="1"/>
</dbReference>
<feature type="transmembrane region" description="Helical" evidence="2">
    <location>
        <begin position="190"/>
        <end position="212"/>
    </location>
</feature>
<feature type="region of interest" description="Disordered" evidence="1">
    <location>
        <begin position="1"/>
        <end position="47"/>
    </location>
</feature>
<feature type="region of interest" description="Disordered" evidence="1">
    <location>
        <begin position="612"/>
        <end position="634"/>
    </location>
</feature>
<dbReference type="AlphaFoldDB" id="A0A9P1CEA4"/>
<reference evidence="3" key="1">
    <citation type="submission" date="2022-10" db="EMBL/GenBank/DDBJ databases">
        <authorList>
            <person name="Chen Y."/>
            <person name="Dougan E. K."/>
            <person name="Chan C."/>
            <person name="Rhodes N."/>
            <person name="Thang M."/>
        </authorList>
    </citation>
    <scope>NUCLEOTIDE SEQUENCE</scope>
</reference>
<feature type="transmembrane region" description="Helical" evidence="2">
    <location>
        <begin position="252"/>
        <end position="274"/>
    </location>
</feature>
<feature type="transmembrane region" description="Helical" evidence="2">
    <location>
        <begin position="322"/>
        <end position="341"/>
    </location>
</feature>
<feature type="transmembrane region" description="Helical" evidence="2">
    <location>
        <begin position="356"/>
        <end position="373"/>
    </location>
</feature>
<organism evidence="3">
    <name type="scientific">Cladocopium goreaui</name>
    <dbReference type="NCBI Taxonomy" id="2562237"/>
    <lineage>
        <taxon>Eukaryota</taxon>
        <taxon>Sar</taxon>
        <taxon>Alveolata</taxon>
        <taxon>Dinophyceae</taxon>
        <taxon>Suessiales</taxon>
        <taxon>Symbiodiniaceae</taxon>
        <taxon>Cladocopium</taxon>
    </lineage>
</organism>
<sequence length="653" mass="71746">MTHGNSKAKPRVDPGDNTSNGYPALEDTPIGASFSPREGDMDDVYDSEAVVPHPSKADNLDDAGGHSVTFTCFGGLEGEVEGEDLPTGRFAPGTPGLSELDEFGTMEDESGIGDATGASEPTSPVSCQALPSGNSTRSLEHNSTTKSVENSCLSKESIVSLTNLKKSHMSEHLEHCKEVAFKQRMRTSGFLCALGLLFVLSGVGVVLATLRVNLGEVVMIRALAVAFLLFGLVSFLLALLPTDRRAVPVAAWTLFVFFLLFGGICSNIGLIYLLEDHQALQAGEAAVTYIKFSVIVCAGLVFFFLAFYLIAEVCRPRRNRQLLSRMWYVSQLFFAIVAFLSTQEAFVDFAETGPSGLYWLIASVAAPICTFIARSKECQSKVQTCLGARGESAGSAAAVAALVGSFKVEEVLEIARCSFFTVKADRLKMEHMVSSEVDPSYKLGKLARRTRLGEADAFISHSWTDDPLAKWSALQGWRKHFKRQHQAEPRLWIDKYCIDQNDFKNSLACLPIYLASCSKMVVICGETYLTRLWCVIELFVFLEMGGSLENLEVIILPDPENRIADQILDFDPSNLQCSQAETADVLQSVLEAGRSGLDGIRDLVHQRFASKAQRRLHPDVPKKPFRPERPERAPEVHVTLQDKHFAEDKCFSI</sequence>
<keyword evidence="2" id="KW-0812">Transmembrane</keyword>
<dbReference type="OrthoDB" id="419173at2759"/>
<feature type="compositionally biased region" description="Polar residues" evidence="1">
    <location>
        <begin position="119"/>
        <end position="143"/>
    </location>
</feature>
<keyword evidence="2" id="KW-1133">Transmembrane helix</keyword>
<feature type="compositionally biased region" description="Basic and acidic residues" evidence="1">
    <location>
        <begin position="616"/>
        <end position="634"/>
    </location>
</feature>
<comment type="caution">
    <text evidence="3">The sequence shown here is derived from an EMBL/GenBank/DDBJ whole genome shotgun (WGS) entry which is preliminary data.</text>
</comment>